<comment type="caution">
    <text evidence="1">The sequence shown here is derived from an EMBL/GenBank/DDBJ whole genome shotgun (WGS) entry which is preliminary data.</text>
</comment>
<reference evidence="1 2" key="1">
    <citation type="submission" date="2021-01" db="EMBL/GenBank/DDBJ databases">
        <title>WGS of actinomycetes isolated from Thailand.</title>
        <authorList>
            <person name="Thawai C."/>
        </authorList>
    </citation>
    <scope>NUCLEOTIDE SEQUENCE [LARGE SCALE GENOMIC DNA]</scope>
    <source>
        <strain evidence="1 2">CH5-8</strain>
    </source>
</reference>
<keyword evidence="2" id="KW-1185">Reference proteome</keyword>
<evidence type="ECO:0000313" key="1">
    <source>
        <dbReference type="EMBL" id="MBL1110321.1"/>
    </source>
</evidence>
<accession>A0ABS1PEP2</accession>
<protein>
    <recommendedName>
        <fullName evidence="3">N-acetyltransferase domain-containing protein</fullName>
    </recommendedName>
</protein>
<gene>
    <name evidence="1" type="ORF">JK361_38195</name>
</gene>
<organism evidence="1 2">
    <name type="scientific">Streptomyces musisoli</name>
    <dbReference type="NCBI Taxonomy" id="2802280"/>
    <lineage>
        <taxon>Bacteria</taxon>
        <taxon>Bacillati</taxon>
        <taxon>Actinomycetota</taxon>
        <taxon>Actinomycetes</taxon>
        <taxon>Kitasatosporales</taxon>
        <taxon>Streptomycetaceae</taxon>
        <taxon>Streptomyces</taxon>
    </lineage>
</organism>
<dbReference type="EMBL" id="JAERRH010000035">
    <property type="protein sequence ID" value="MBL1110321.1"/>
    <property type="molecule type" value="Genomic_DNA"/>
</dbReference>
<dbReference type="Proteomes" id="UP000621386">
    <property type="component" value="Unassembled WGS sequence"/>
</dbReference>
<sequence>MSEIDVGHIEHLSGHSDLRCPAQDFAVSSESVGALRIFLTINTARYRNRGLPRRWLCQGVGRAVALAVPWRWPCRAVRFRRRRHGAVRRSPRLEAEAIEDKLDVMTRETQ</sequence>
<evidence type="ECO:0000313" key="2">
    <source>
        <dbReference type="Proteomes" id="UP000621386"/>
    </source>
</evidence>
<name>A0ABS1PEP2_9ACTN</name>
<dbReference type="RefSeq" id="WP_201827314.1">
    <property type="nucleotide sequence ID" value="NZ_JAERRH010000035.1"/>
</dbReference>
<proteinExistence type="predicted"/>
<evidence type="ECO:0008006" key="3">
    <source>
        <dbReference type="Google" id="ProtNLM"/>
    </source>
</evidence>